<comment type="caution">
    <text evidence="1">The sequence shown here is derived from an EMBL/GenBank/DDBJ whole genome shotgun (WGS) entry which is preliminary data.</text>
</comment>
<organism evidence="1 2">
    <name type="scientific">Methanobacterium bryantii</name>
    <dbReference type="NCBI Taxonomy" id="2161"/>
    <lineage>
        <taxon>Archaea</taxon>
        <taxon>Methanobacteriati</taxon>
        <taxon>Methanobacteriota</taxon>
        <taxon>Methanomada group</taxon>
        <taxon>Methanobacteria</taxon>
        <taxon>Methanobacteriales</taxon>
        <taxon>Methanobacteriaceae</taxon>
        <taxon>Methanobacterium</taxon>
    </lineage>
</organism>
<dbReference type="OrthoDB" id="372573at2157"/>
<accession>A0A2A2HAJ9</accession>
<dbReference type="Proteomes" id="UP000217784">
    <property type="component" value="Unassembled WGS sequence"/>
</dbReference>
<evidence type="ECO:0000313" key="1">
    <source>
        <dbReference type="EMBL" id="PAV06283.1"/>
    </source>
</evidence>
<name>A0A2A2HAJ9_METBR</name>
<keyword evidence="2" id="KW-1185">Reference proteome</keyword>
<sequence length="97" mass="11599">MLKQVGITGHNIFTFLDDGWLFDHIDEINMKLKAYKEEAFIDELFSNPKEIIVLLKLDYFHELTPEYVESVICDFKEYYECVVDKIRDGNFLNDQKR</sequence>
<dbReference type="EMBL" id="LMVM01000001">
    <property type="protein sequence ID" value="PAV06283.1"/>
    <property type="molecule type" value="Genomic_DNA"/>
</dbReference>
<proteinExistence type="predicted"/>
<dbReference type="RefSeq" id="WP_069582688.1">
    <property type="nucleotide sequence ID" value="NZ_LMVM01000001.1"/>
</dbReference>
<gene>
    <name evidence="1" type="ORF">ASJ80_15760</name>
</gene>
<dbReference type="AlphaFoldDB" id="A0A2A2HAJ9"/>
<evidence type="ECO:0000313" key="2">
    <source>
        <dbReference type="Proteomes" id="UP000217784"/>
    </source>
</evidence>
<protein>
    <submittedName>
        <fullName evidence="1">Uncharacterized protein</fullName>
    </submittedName>
</protein>
<reference evidence="1 2" key="1">
    <citation type="journal article" date="2017" name="BMC Genomics">
        <title>Genomic analysis of methanogenic archaea reveals a shift towards energy conservation.</title>
        <authorList>
            <person name="Gilmore S.P."/>
            <person name="Henske J.K."/>
            <person name="Sexton J.A."/>
            <person name="Solomon K.V."/>
            <person name="Seppala S."/>
            <person name="Yoo J.I."/>
            <person name="Huyett L.M."/>
            <person name="Pressman A."/>
            <person name="Cogan J.Z."/>
            <person name="Kivenson V."/>
            <person name="Peng X."/>
            <person name="Tan Y."/>
            <person name="Valentine D.L."/>
            <person name="O'Malley M.A."/>
        </authorList>
    </citation>
    <scope>NUCLEOTIDE SEQUENCE [LARGE SCALE GENOMIC DNA]</scope>
    <source>
        <strain evidence="1 2">M.o.H.</strain>
    </source>
</reference>